<dbReference type="Proteomes" id="UP001500063">
    <property type="component" value="Unassembled WGS sequence"/>
</dbReference>
<dbReference type="Pfam" id="PF00171">
    <property type="entry name" value="Aldedh"/>
    <property type="match status" value="1"/>
</dbReference>
<name>A0ABN0XUU3_9ACTN</name>
<gene>
    <name evidence="5" type="primary">paaN_2</name>
    <name evidence="5" type="ORF">GCM10010319_59330</name>
</gene>
<keyword evidence="2" id="KW-0520">NAD</keyword>
<feature type="region of interest" description="Disordered" evidence="3">
    <location>
        <begin position="48"/>
        <end position="115"/>
    </location>
</feature>
<dbReference type="PANTHER" id="PTHR42862:SF1">
    <property type="entry name" value="DELTA-1-PYRROLINE-5-CARBOXYLATE DEHYDROGENASE 2, ISOFORM A-RELATED"/>
    <property type="match status" value="1"/>
</dbReference>
<dbReference type="Gene3D" id="3.40.309.10">
    <property type="entry name" value="Aldehyde Dehydrogenase, Chain A, domain 2"/>
    <property type="match status" value="1"/>
</dbReference>
<sequence length="598" mass="62711">MGMRSGCDGVVRPRSTRDDGGTGARQISTREIDTQELVRRHRPTLDRAAETIRTREHWSPYTEDTTAYGPDGAANGEAAHRRSRGGHLGLGQPGRDGVVGPSPAEGGERSPYGGELGISYDHHDPAVLLPAMRAAIPVWRDAGVETRAAVCVEILARINARSHEFAQAAMHTSGHNDVMAFHAGAVHAQDRGLEAVAYAVAEQTRLPATAVWSKPQDGAAPLTIGKTFTLRPRGISLLIGNGVFPTWSGYPGFFASLATGNAVLVKPHPRAVLPLALTVQVAREVLRGAGFDPDLVCLAPERPGEALAKTLATHPDVAIVDYTGSTPFGDWLEAHARQAQVFTGKSAVNSLLIDSTAHYRDMLANLAFSLALYSGQLCTSPQNLLIPRSGIPTDEGHKTYAQVVADLGDALGTLLADDGEAGALLGALLGPEVLARVEKAAAGALGEPAVPPRAVVHPRFPDAVIRTPAVVALDAARAEDLATLSAEWPGPVFFAVAVDSAAAGIELLARTARERGALSAGAYTTSPDVEAALVNACAEVGVMLSLNLMGRWYITQSAVYSDLHGTGMNPAANAVYCDTAFVAGRFRTVGVRRYGGAG</sequence>
<keyword evidence="6" id="KW-1185">Reference proteome</keyword>
<evidence type="ECO:0000256" key="3">
    <source>
        <dbReference type="SAM" id="MobiDB-lite"/>
    </source>
</evidence>
<evidence type="ECO:0000259" key="4">
    <source>
        <dbReference type="Pfam" id="PF00171"/>
    </source>
</evidence>
<accession>A0ABN0XUU3</accession>
<dbReference type="InterPro" id="IPR011975">
    <property type="entry name" value="PaaN_2"/>
</dbReference>
<dbReference type="NCBIfam" id="TIGR02288">
    <property type="entry name" value="PaaN_2"/>
    <property type="match status" value="1"/>
</dbReference>
<evidence type="ECO:0000313" key="6">
    <source>
        <dbReference type="Proteomes" id="UP001500063"/>
    </source>
</evidence>
<evidence type="ECO:0000256" key="1">
    <source>
        <dbReference type="ARBA" id="ARBA00023002"/>
    </source>
</evidence>
<dbReference type="InterPro" id="IPR016161">
    <property type="entry name" value="Ald_DH/histidinol_DH"/>
</dbReference>
<proteinExistence type="predicted"/>
<feature type="compositionally biased region" description="Basic and acidic residues" evidence="3">
    <location>
        <begin position="48"/>
        <end position="58"/>
    </location>
</feature>
<feature type="region of interest" description="Disordered" evidence="3">
    <location>
        <begin position="1"/>
        <end position="35"/>
    </location>
</feature>
<dbReference type="InterPro" id="IPR016163">
    <property type="entry name" value="Ald_DH_C"/>
</dbReference>
<feature type="domain" description="Aldehyde dehydrogenase" evidence="4">
    <location>
        <begin position="130"/>
        <end position="528"/>
    </location>
</feature>
<dbReference type="PANTHER" id="PTHR42862">
    <property type="entry name" value="DELTA-1-PYRROLINE-5-CARBOXYLATE DEHYDROGENASE 1, ISOFORM A-RELATED"/>
    <property type="match status" value="1"/>
</dbReference>
<organism evidence="5 6">
    <name type="scientific">Streptomyces blastmyceticus</name>
    <dbReference type="NCBI Taxonomy" id="68180"/>
    <lineage>
        <taxon>Bacteria</taxon>
        <taxon>Bacillati</taxon>
        <taxon>Actinomycetota</taxon>
        <taxon>Actinomycetes</taxon>
        <taxon>Kitasatosporales</taxon>
        <taxon>Streptomycetaceae</taxon>
        <taxon>Streptomyces</taxon>
    </lineage>
</organism>
<comment type="caution">
    <text evidence="5">The sequence shown here is derived from an EMBL/GenBank/DDBJ whole genome shotgun (WGS) entry which is preliminary data.</text>
</comment>
<dbReference type="InterPro" id="IPR015590">
    <property type="entry name" value="Aldehyde_DH_dom"/>
</dbReference>
<dbReference type="SUPFAM" id="SSF53720">
    <property type="entry name" value="ALDH-like"/>
    <property type="match status" value="1"/>
</dbReference>
<dbReference type="InterPro" id="IPR050485">
    <property type="entry name" value="Proline_metab_enzyme"/>
</dbReference>
<evidence type="ECO:0000313" key="5">
    <source>
        <dbReference type="EMBL" id="GAA0373133.1"/>
    </source>
</evidence>
<dbReference type="InterPro" id="IPR016162">
    <property type="entry name" value="Ald_DH_N"/>
</dbReference>
<evidence type="ECO:0000256" key="2">
    <source>
        <dbReference type="ARBA" id="ARBA00023027"/>
    </source>
</evidence>
<reference evidence="5 6" key="1">
    <citation type="journal article" date="2019" name="Int. J. Syst. Evol. Microbiol.">
        <title>The Global Catalogue of Microorganisms (GCM) 10K type strain sequencing project: providing services to taxonomists for standard genome sequencing and annotation.</title>
        <authorList>
            <consortium name="The Broad Institute Genomics Platform"/>
            <consortium name="The Broad Institute Genome Sequencing Center for Infectious Disease"/>
            <person name="Wu L."/>
            <person name="Ma J."/>
        </authorList>
    </citation>
    <scope>NUCLEOTIDE SEQUENCE [LARGE SCALE GENOMIC DNA]</scope>
    <source>
        <strain evidence="5 6">JCM 4565</strain>
    </source>
</reference>
<dbReference type="EMBL" id="BAAABW010000028">
    <property type="protein sequence ID" value="GAA0373133.1"/>
    <property type="molecule type" value="Genomic_DNA"/>
</dbReference>
<dbReference type="Gene3D" id="3.40.605.10">
    <property type="entry name" value="Aldehyde Dehydrogenase, Chain A, domain 1"/>
    <property type="match status" value="1"/>
</dbReference>
<keyword evidence="1" id="KW-0560">Oxidoreductase</keyword>
<protein>
    <submittedName>
        <fullName evidence="5">Phenylacetic acid degradation protein PaaN</fullName>
    </submittedName>
</protein>